<protein>
    <recommendedName>
        <fullName evidence="4">Type III effector protein</fullName>
    </recommendedName>
</protein>
<proteinExistence type="predicted"/>
<gene>
    <name evidence="2" type="ORF">BAU06_02540</name>
</gene>
<dbReference type="Proteomes" id="UP000091897">
    <property type="component" value="Chromosome"/>
</dbReference>
<accession>A0ABN4QWI7</accession>
<evidence type="ECO:0000256" key="1">
    <source>
        <dbReference type="SAM" id="MobiDB-lite"/>
    </source>
</evidence>
<evidence type="ECO:0008006" key="4">
    <source>
        <dbReference type="Google" id="ProtNLM"/>
    </source>
</evidence>
<name>A0ABN4QWI7_9BORD</name>
<dbReference type="RefSeq" id="WP_066343980.1">
    <property type="nucleotide sequence ID" value="NZ_CBCSFJ010000021.1"/>
</dbReference>
<feature type="region of interest" description="Disordered" evidence="1">
    <location>
        <begin position="155"/>
        <end position="180"/>
    </location>
</feature>
<feature type="region of interest" description="Disordered" evidence="1">
    <location>
        <begin position="268"/>
        <end position="288"/>
    </location>
</feature>
<evidence type="ECO:0000313" key="3">
    <source>
        <dbReference type="Proteomes" id="UP000091897"/>
    </source>
</evidence>
<dbReference type="EMBL" id="CP016170">
    <property type="protein sequence ID" value="ANN65327.1"/>
    <property type="molecule type" value="Genomic_DNA"/>
</dbReference>
<feature type="compositionally biased region" description="Basic and acidic residues" evidence="1">
    <location>
        <begin position="155"/>
        <end position="169"/>
    </location>
</feature>
<keyword evidence="3" id="KW-1185">Reference proteome</keyword>
<organism evidence="2 3">
    <name type="scientific">Bordetella bronchialis</name>
    <dbReference type="NCBI Taxonomy" id="463025"/>
    <lineage>
        <taxon>Bacteria</taxon>
        <taxon>Pseudomonadati</taxon>
        <taxon>Pseudomonadota</taxon>
        <taxon>Betaproteobacteria</taxon>
        <taxon>Burkholderiales</taxon>
        <taxon>Alcaligenaceae</taxon>
        <taxon>Bordetella</taxon>
    </lineage>
</organism>
<sequence length="920" mass="97277">MPETITSSSGGWAAALISASHLACEIGRADHEAGTLADGQASSMPASAPPASQGAGAAVLRSGSGIALRFTVDAMARASSALAHDGDRIPAPAVHRKSKLRSAAAKAVGAAMTRLNAPRTDSSRADGASGSMARALTEEAGIRKRTTARIYLRGRPADGQEARAARTDASRPGAKPSLPSCSAALAADVAGQMRGMASSRASAYLGELAMQQMQCGRADLAMLANRLSLPAPSADDGAAPPETDLARQATEAWLLADCLRDEGRVRDGVAPHGGVPPSEVPRTGAPPGDDTALFIGRLNRHVDAVLDTLVPEALWAVYRRLTVDAALSAGPQSSLASAQANTLFNSVGMSAARSAWAASQVCELVQAPLSPQEVGAVLRGAVAASKPDASHDEVALLAVAQDIGRLTIERCQYLMMRQLRVRAGHMLREKGIPINELVHLATTVLPQGQYAASVAGTLHQTLPPGMSSPDGWTARYPSDAQARQRLAAAVDMLSSQEILAAARNLLPEARHMRRLVQGQAARPAERAALGRQFTILCEVLADRLPPAEYDAMAVPALKALREWDWDTRLSHRASRPSAGGIAGLRRAVLRGLQRLSLTVLPGDGSDGQRLRNAYADVVKAASSFLANVEANTGLDLKSALKAARRNAETARLARSADSPAPWSAGSLRVFNESGARLMKAASRYDALCQSPKGKSLRAQAGLPGNTVHLLESAFFDALGGMAGQRVDVLGRTLFDPDWLNGLYGLQEMMHDTYQAGPRPAQSLVGRLFKRVQQPWQPPLGMAQAHALVFALQSTLKQESATRAAVEVLDVLAHRHADAAGGPDGTPTEADLRMLDDITALAQRFLPMERQSLGEPARASTGLPLDRFVESGMRRATALLRDQVRVATLDLDRRPPSWLAQDELWKAVTRYGQKAARSDAA</sequence>
<reference evidence="2 3" key="1">
    <citation type="submission" date="2016-06" db="EMBL/GenBank/DDBJ databases">
        <title>Complete genome sequences of Bordetella bronchialis and Bordetella flabilis.</title>
        <authorList>
            <person name="LiPuma J.J."/>
            <person name="Spilker T."/>
        </authorList>
    </citation>
    <scope>NUCLEOTIDE SEQUENCE [LARGE SCALE GENOMIC DNA]</scope>
    <source>
        <strain evidence="2 3">AU3182</strain>
    </source>
</reference>
<evidence type="ECO:0000313" key="2">
    <source>
        <dbReference type="EMBL" id="ANN65327.1"/>
    </source>
</evidence>